<evidence type="ECO:0000313" key="4">
    <source>
        <dbReference type="Proteomes" id="UP000321408"/>
    </source>
</evidence>
<protein>
    <submittedName>
        <fullName evidence="3">MaoC family dehydratase</fullName>
    </submittedName>
</protein>
<dbReference type="PANTHER" id="PTHR43437:SF3">
    <property type="entry name" value="HYDROXYACYL-THIOESTER DEHYDRATASE TYPE 2, MITOCHONDRIAL"/>
    <property type="match status" value="1"/>
</dbReference>
<gene>
    <name evidence="3" type="ORF">DSAG12_00785</name>
</gene>
<dbReference type="GO" id="GO:0006633">
    <property type="term" value="P:fatty acid biosynthetic process"/>
    <property type="evidence" value="ECO:0007669"/>
    <property type="project" value="TreeGrafter"/>
</dbReference>
<proteinExistence type="predicted"/>
<dbReference type="RefSeq" id="WP_147661895.1">
    <property type="nucleotide sequence ID" value="NZ_CP042905.2"/>
</dbReference>
<dbReference type="KEGG" id="psyt:DSAG12_00785"/>
<keyword evidence="4" id="KW-1185">Reference proteome</keyword>
<feature type="domain" description="MaoC-like" evidence="2">
    <location>
        <begin position="19"/>
        <end position="116"/>
    </location>
</feature>
<dbReference type="Proteomes" id="UP000321408">
    <property type="component" value="Chromosome"/>
</dbReference>
<organism evidence="3 4">
    <name type="scientific">Promethearchaeum syntrophicum</name>
    <dbReference type="NCBI Taxonomy" id="2594042"/>
    <lineage>
        <taxon>Archaea</taxon>
        <taxon>Promethearchaeati</taxon>
        <taxon>Promethearchaeota</taxon>
        <taxon>Promethearchaeia</taxon>
        <taxon>Promethearchaeales</taxon>
        <taxon>Promethearchaeaceae</taxon>
        <taxon>Promethearchaeum</taxon>
    </lineage>
</organism>
<accession>A0A5B9D7B4</accession>
<dbReference type="InterPro" id="IPR029069">
    <property type="entry name" value="HotDog_dom_sf"/>
</dbReference>
<dbReference type="Pfam" id="PF01575">
    <property type="entry name" value="MaoC_dehydratas"/>
    <property type="match status" value="1"/>
</dbReference>
<dbReference type="CDD" id="cd03449">
    <property type="entry name" value="R_hydratase"/>
    <property type="match status" value="1"/>
</dbReference>
<dbReference type="OrthoDB" id="51509at2157"/>
<dbReference type="GO" id="GO:0019171">
    <property type="term" value="F:(3R)-hydroxyacyl-[acyl-carrier-protein] dehydratase activity"/>
    <property type="evidence" value="ECO:0007669"/>
    <property type="project" value="TreeGrafter"/>
</dbReference>
<dbReference type="SUPFAM" id="SSF54637">
    <property type="entry name" value="Thioesterase/thiol ester dehydrase-isomerase"/>
    <property type="match status" value="1"/>
</dbReference>
<dbReference type="InterPro" id="IPR050965">
    <property type="entry name" value="UPF0336/Enoyl-CoA_hydratase"/>
</dbReference>
<dbReference type="EMBL" id="CP042905">
    <property type="protein sequence ID" value="QEE14962.1"/>
    <property type="molecule type" value="Genomic_DNA"/>
</dbReference>
<dbReference type="FunFam" id="3.10.129.10:FF:000042">
    <property type="entry name" value="MaoC domain protein dehydratase"/>
    <property type="match status" value="1"/>
</dbReference>
<keyword evidence="1" id="KW-0456">Lyase</keyword>
<dbReference type="Gene3D" id="3.10.129.10">
    <property type="entry name" value="Hotdog Thioesterase"/>
    <property type="match status" value="1"/>
</dbReference>
<reference evidence="3 4" key="1">
    <citation type="journal article" date="2020" name="Nature">
        <title>Isolation of an archaeon at the prokaryote-eukaryote interface.</title>
        <authorList>
            <person name="Imachi H."/>
            <person name="Nobu M.K."/>
            <person name="Nakahara N."/>
            <person name="Morono Y."/>
            <person name="Ogawara M."/>
            <person name="Takaki Y."/>
            <person name="Takano Y."/>
            <person name="Uematsu K."/>
            <person name="Ikuta T."/>
            <person name="Ito M."/>
            <person name="Matsui Y."/>
            <person name="Miyazaki M."/>
            <person name="Murata K."/>
            <person name="Saito Y."/>
            <person name="Sakai S."/>
            <person name="Song C."/>
            <person name="Tasumi E."/>
            <person name="Yamanaka Y."/>
            <person name="Yamaguchi T."/>
            <person name="Kamagata Y."/>
            <person name="Tamaki H."/>
            <person name="Takai K."/>
        </authorList>
    </citation>
    <scope>NUCLEOTIDE SEQUENCE [LARGE SCALE GENOMIC DNA]</scope>
    <source>
        <strain evidence="3 4">MK-D1</strain>
    </source>
</reference>
<sequence length="143" mass="15779">MEIKKKSFDEFSVGDSESISKTITNNDVMAFAELTTDFNPLHVNEEYAKKSMFKNRIAHGMLSGGLISAVIGMKMPGPGALYLDQYVKFKKPVFIGETLTATAIVKEKLVKKDGKMKLLILTTNVTNQDDIIVTEGQATIMLT</sequence>
<reference evidence="3 4" key="2">
    <citation type="journal article" date="2024" name="Int. J. Syst. Evol. Microbiol.">
        <title>Promethearchaeum syntrophicum gen. nov., sp. nov., an anaerobic, obligately syntrophic archaeon, the first isolate of the lineage 'Asgard' archaea, and proposal of the new archaeal phylum Promethearchaeota phyl. nov. and kingdom Promethearchaeati regn. nov.</title>
        <authorList>
            <person name="Imachi H."/>
            <person name="Nobu M.K."/>
            <person name="Kato S."/>
            <person name="Takaki Y."/>
            <person name="Miyazaki M."/>
            <person name="Miyata M."/>
            <person name="Ogawara M."/>
            <person name="Saito Y."/>
            <person name="Sakai S."/>
            <person name="Tahara Y.O."/>
            <person name="Takano Y."/>
            <person name="Tasumi E."/>
            <person name="Uematsu K."/>
            <person name="Yoshimura T."/>
            <person name="Itoh T."/>
            <person name="Ohkuma M."/>
            <person name="Takai K."/>
        </authorList>
    </citation>
    <scope>NUCLEOTIDE SEQUENCE [LARGE SCALE GENOMIC DNA]</scope>
    <source>
        <strain evidence="3 4">MK-D1</strain>
    </source>
</reference>
<dbReference type="PANTHER" id="PTHR43437">
    <property type="entry name" value="HYDROXYACYL-THIOESTER DEHYDRATASE TYPE 2, MITOCHONDRIAL-RELATED"/>
    <property type="match status" value="1"/>
</dbReference>
<dbReference type="GO" id="GO:0016740">
    <property type="term" value="F:transferase activity"/>
    <property type="evidence" value="ECO:0007669"/>
    <property type="project" value="UniProtKB-KW"/>
</dbReference>
<evidence type="ECO:0000313" key="3">
    <source>
        <dbReference type="EMBL" id="QEE14962.1"/>
    </source>
</evidence>
<evidence type="ECO:0000256" key="1">
    <source>
        <dbReference type="ARBA" id="ARBA00023239"/>
    </source>
</evidence>
<dbReference type="InterPro" id="IPR002539">
    <property type="entry name" value="MaoC-like_dom"/>
</dbReference>
<evidence type="ECO:0000259" key="2">
    <source>
        <dbReference type="Pfam" id="PF01575"/>
    </source>
</evidence>
<dbReference type="AlphaFoldDB" id="A0A5B9D7B4"/>
<dbReference type="GeneID" id="41328786"/>
<name>A0A5B9D7B4_9ARCH</name>